<name>A0A1P8WHY9_9PLAN</name>
<evidence type="ECO:0000256" key="1">
    <source>
        <dbReference type="ARBA" id="ARBA00022679"/>
    </source>
</evidence>
<evidence type="ECO:0000313" key="2">
    <source>
        <dbReference type="EMBL" id="APZ93679.1"/>
    </source>
</evidence>
<dbReference type="Proteomes" id="UP000187735">
    <property type="component" value="Chromosome"/>
</dbReference>
<dbReference type="EMBL" id="CP017641">
    <property type="protein sequence ID" value="APZ93679.1"/>
    <property type="molecule type" value="Genomic_DNA"/>
</dbReference>
<accession>A0A1P8WHY9</accession>
<dbReference type="STRING" id="1891926.Fuma_03297"/>
<dbReference type="InterPro" id="IPR027417">
    <property type="entry name" value="P-loop_NTPase"/>
</dbReference>
<evidence type="ECO:0000313" key="3">
    <source>
        <dbReference type="Proteomes" id="UP000187735"/>
    </source>
</evidence>
<protein>
    <submittedName>
        <fullName evidence="2">Sulfotransferase domain protein</fullName>
    </submittedName>
</protein>
<dbReference type="GO" id="GO:0008476">
    <property type="term" value="F:protein-tyrosine sulfotransferase activity"/>
    <property type="evidence" value="ECO:0007669"/>
    <property type="project" value="InterPro"/>
</dbReference>
<dbReference type="Pfam" id="PF13469">
    <property type="entry name" value="Sulfotransfer_3"/>
    <property type="match status" value="1"/>
</dbReference>
<dbReference type="RefSeq" id="WP_077025108.1">
    <property type="nucleotide sequence ID" value="NZ_CP017641.1"/>
</dbReference>
<dbReference type="PANTHER" id="PTHR12788:SF10">
    <property type="entry name" value="PROTEIN-TYROSINE SULFOTRANSFERASE"/>
    <property type="match status" value="1"/>
</dbReference>
<sequence length="276" mass="31651">MTYIFVGGSQRSGTSIAQQMLCQLPAANPYLHEASFLRSLVQCYVDARTNYDRNEHCYFDSVQELRNFQSGVVHAFLEGLTQRLSKPLHLILKEPHLTILWPFLFELVPEAKFLLMVRDPRDVIASMITVGEKLKRLGQQYLFVDRDIPSLCAHFLSFYQPAFAVKSSEFRRQLGVVHYEELVTDPQQTLVDITKFTGVGFDQIDLDAPLRPGMVKTEEFKKSNFFSPWTTELSGLNPSKTRIGNHVNVLTPVETALVEYHCADFFEWFGYRRSAA</sequence>
<proteinExistence type="predicted"/>
<organism evidence="2 3">
    <name type="scientific">Fuerstiella marisgermanici</name>
    <dbReference type="NCBI Taxonomy" id="1891926"/>
    <lineage>
        <taxon>Bacteria</taxon>
        <taxon>Pseudomonadati</taxon>
        <taxon>Planctomycetota</taxon>
        <taxon>Planctomycetia</taxon>
        <taxon>Planctomycetales</taxon>
        <taxon>Planctomycetaceae</taxon>
        <taxon>Fuerstiella</taxon>
    </lineage>
</organism>
<keyword evidence="3" id="KW-1185">Reference proteome</keyword>
<gene>
    <name evidence="2" type="ORF">Fuma_03297</name>
</gene>
<reference evidence="2 3" key="1">
    <citation type="journal article" date="2016" name="Front. Microbiol.">
        <title>Fuerstia marisgermanicae gen. nov., sp. nov., an Unusual Member of the Phylum Planctomycetes from the German Wadden Sea.</title>
        <authorList>
            <person name="Kohn T."/>
            <person name="Heuer A."/>
            <person name="Jogler M."/>
            <person name="Vollmers J."/>
            <person name="Boedeker C."/>
            <person name="Bunk B."/>
            <person name="Rast P."/>
            <person name="Borchert D."/>
            <person name="Glockner I."/>
            <person name="Freese H.M."/>
            <person name="Klenk H.P."/>
            <person name="Overmann J."/>
            <person name="Kaster A.K."/>
            <person name="Rohde M."/>
            <person name="Wiegand S."/>
            <person name="Jogler C."/>
        </authorList>
    </citation>
    <scope>NUCLEOTIDE SEQUENCE [LARGE SCALE GENOMIC DNA]</scope>
    <source>
        <strain evidence="2 3">NH11</strain>
    </source>
</reference>
<keyword evidence="1 2" id="KW-0808">Transferase</keyword>
<dbReference type="KEGG" id="fmr:Fuma_03297"/>
<dbReference type="OrthoDB" id="9777890at2"/>
<dbReference type="PANTHER" id="PTHR12788">
    <property type="entry name" value="PROTEIN-TYROSINE SULFOTRANSFERASE 2"/>
    <property type="match status" value="1"/>
</dbReference>
<dbReference type="InterPro" id="IPR026634">
    <property type="entry name" value="TPST-like"/>
</dbReference>
<dbReference type="AlphaFoldDB" id="A0A1P8WHY9"/>
<dbReference type="Gene3D" id="3.40.50.300">
    <property type="entry name" value="P-loop containing nucleotide triphosphate hydrolases"/>
    <property type="match status" value="1"/>
</dbReference>
<dbReference type="SUPFAM" id="SSF52540">
    <property type="entry name" value="P-loop containing nucleoside triphosphate hydrolases"/>
    <property type="match status" value="1"/>
</dbReference>